<reference evidence="1" key="1">
    <citation type="journal article" date="2022" name="Int. J. Syst. Evol. Microbiol.">
        <title>Pseudomonas aegrilactucae sp. nov. and Pseudomonas morbosilactucae sp. nov., pathogens causing bacterial rot of lettuce in Japan.</title>
        <authorList>
            <person name="Sawada H."/>
            <person name="Fujikawa T."/>
            <person name="Satou M."/>
        </authorList>
    </citation>
    <scope>NUCLEOTIDE SEQUENCE</scope>
    <source>
        <strain evidence="1">0166_1</strain>
    </source>
</reference>
<proteinExistence type="predicted"/>
<evidence type="ECO:0000313" key="1">
    <source>
        <dbReference type="EMBL" id="UGS37058.1"/>
    </source>
</evidence>
<evidence type="ECO:0000313" key="2">
    <source>
        <dbReference type="Proteomes" id="UP001162834"/>
    </source>
</evidence>
<sequence>MNVEAIAPMPHSRLAWRLTDLRARRHRRRLDRALAAGQDPWTSGELVTRAAELTALPTRRKLAHAIADMIVIADHTGHVASAVTYSDVCRAPIREERDRLVDLAHLLHGTAPVPVACVAAAAGVLWHDADALRDPAHAADALEHGLNRCFDVIRHSAPTGLDRYAE</sequence>
<name>A0A9E6XZT7_9ACTN</name>
<accession>A0A9E6XZT7</accession>
<dbReference type="AlphaFoldDB" id="A0A9E6XZT7"/>
<keyword evidence="2" id="KW-1185">Reference proteome</keyword>
<dbReference type="RefSeq" id="WP_259311119.1">
    <property type="nucleotide sequence ID" value="NZ_CP087164.1"/>
</dbReference>
<dbReference type="EMBL" id="CP087164">
    <property type="protein sequence ID" value="UGS37058.1"/>
    <property type="molecule type" value="Genomic_DNA"/>
</dbReference>
<organism evidence="1 2">
    <name type="scientific">Capillimicrobium parvum</name>
    <dbReference type="NCBI Taxonomy" id="2884022"/>
    <lineage>
        <taxon>Bacteria</taxon>
        <taxon>Bacillati</taxon>
        <taxon>Actinomycetota</taxon>
        <taxon>Thermoleophilia</taxon>
        <taxon>Solirubrobacterales</taxon>
        <taxon>Capillimicrobiaceae</taxon>
        <taxon>Capillimicrobium</taxon>
    </lineage>
</organism>
<dbReference type="KEGG" id="sbae:DSM104329_03470"/>
<gene>
    <name evidence="1" type="ORF">DSM104329_03470</name>
</gene>
<dbReference type="Proteomes" id="UP001162834">
    <property type="component" value="Chromosome"/>
</dbReference>
<protein>
    <submittedName>
        <fullName evidence="1">Uncharacterized protein</fullName>
    </submittedName>
</protein>